<feature type="chain" id="PRO_5045281778" evidence="7">
    <location>
        <begin position="19"/>
        <end position="41"/>
    </location>
</feature>
<comment type="caution">
    <text evidence="8">The sequence shown here is derived from an EMBL/GenBank/DDBJ whole genome shotgun (WGS) entry which is preliminary data.</text>
</comment>
<dbReference type="InterPro" id="IPR032831">
    <property type="entry name" value="LptM_cons"/>
</dbReference>
<dbReference type="NCBIfam" id="NF047847">
    <property type="entry name" value="SS_mature_LptM"/>
    <property type="match status" value="1"/>
</dbReference>
<keyword evidence="9" id="KW-1185">Reference proteome</keyword>
<sequence>MRKLISLFFIMSLLTACGQKGPLVMPAKPAPATATSTPNQP</sequence>
<protein>
    <submittedName>
        <fullName evidence="8">Lipoprotein</fullName>
    </submittedName>
</protein>
<evidence type="ECO:0000256" key="1">
    <source>
        <dbReference type="ARBA" id="ARBA00004459"/>
    </source>
</evidence>
<evidence type="ECO:0000256" key="6">
    <source>
        <dbReference type="ARBA" id="ARBA00023288"/>
    </source>
</evidence>
<comment type="subcellular location">
    <subcellularLocation>
        <location evidence="1">Cell outer membrane</location>
        <topology evidence="1">Lipid-anchor</topology>
    </subcellularLocation>
</comment>
<keyword evidence="5" id="KW-0998">Cell outer membrane</keyword>
<dbReference type="Pfam" id="PF13627">
    <property type="entry name" value="LptM_cons"/>
    <property type="match status" value="1"/>
</dbReference>
<evidence type="ECO:0000256" key="5">
    <source>
        <dbReference type="ARBA" id="ARBA00023237"/>
    </source>
</evidence>
<evidence type="ECO:0000313" key="9">
    <source>
        <dbReference type="Proteomes" id="UP000646911"/>
    </source>
</evidence>
<keyword evidence="2 7" id="KW-0732">Signal</keyword>
<keyword evidence="4" id="KW-0564">Palmitate</keyword>
<evidence type="ECO:0000256" key="2">
    <source>
        <dbReference type="ARBA" id="ARBA00022729"/>
    </source>
</evidence>
<feature type="signal peptide" evidence="7">
    <location>
        <begin position="1"/>
        <end position="18"/>
    </location>
</feature>
<accession>A0ABR6Z766</accession>
<dbReference type="Proteomes" id="UP000646911">
    <property type="component" value="Unassembled WGS sequence"/>
</dbReference>
<evidence type="ECO:0000256" key="3">
    <source>
        <dbReference type="ARBA" id="ARBA00023136"/>
    </source>
</evidence>
<dbReference type="PROSITE" id="PS51257">
    <property type="entry name" value="PROKAR_LIPOPROTEIN"/>
    <property type="match status" value="1"/>
</dbReference>
<keyword evidence="3" id="KW-0472">Membrane</keyword>
<dbReference type="RefSeq" id="WP_186953147.1">
    <property type="nucleotide sequence ID" value="NZ_JACOFX010000003.1"/>
</dbReference>
<reference evidence="8 9" key="1">
    <citation type="submission" date="2020-08" db="EMBL/GenBank/DDBJ databases">
        <title>Novel species isolated from subtropical streams in China.</title>
        <authorList>
            <person name="Lu H."/>
        </authorList>
    </citation>
    <scope>NUCLEOTIDE SEQUENCE [LARGE SCALE GENOMIC DNA]</scope>
    <source>
        <strain evidence="8 9">NL8W</strain>
    </source>
</reference>
<gene>
    <name evidence="8" type="ORF">H8L47_08420</name>
</gene>
<evidence type="ECO:0000256" key="4">
    <source>
        <dbReference type="ARBA" id="ARBA00023139"/>
    </source>
</evidence>
<dbReference type="EMBL" id="JACOFX010000003">
    <property type="protein sequence ID" value="MBC3907587.1"/>
    <property type="molecule type" value="Genomic_DNA"/>
</dbReference>
<keyword evidence="6 8" id="KW-0449">Lipoprotein</keyword>
<organism evidence="8 9">
    <name type="scientific">Undibacterium umbellatum</name>
    <dbReference type="NCBI Taxonomy" id="2762300"/>
    <lineage>
        <taxon>Bacteria</taxon>
        <taxon>Pseudomonadati</taxon>
        <taxon>Pseudomonadota</taxon>
        <taxon>Betaproteobacteria</taxon>
        <taxon>Burkholderiales</taxon>
        <taxon>Oxalobacteraceae</taxon>
        <taxon>Undibacterium</taxon>
    </lineage>
</organism>
<evidence type="ECO:0000313" key="8">
    <source>
        <dbReference type="EMBL" id="MBC3907587.1"/>
    </source>
</evidence>
<evidence type="ECO:0000256" key="7">
    <source>
        <dbReference type="SAM" id="SignalP"/>
    </source>
</evidence>
<name>A0ABR6Z766_9BURK</name>
<proteinExistence type="predicted"/>